<keyword evidence="2" id="KW-1185">Reference proteome</keyword>
<dbReference type="RefSeq" id="WP_096203662.1">
    <property type="nucleotide sequence ID" value="NZ_FZMP01000015.1"/>
</dbReference>
<reference evidence="2" key="1">
    <citation type="submission" date="2017-06" db="EMBL/GenBank/DDBJ databases">
        <authorList>
            <person name="Cremers G."/>
        </authorList>
    </citation>
    <scope>NUCLEOTIDE SEQUENCE [LARGE SCALE GENOMIC DNA]</scope>
</reference>
<protein>
    <submittedName>
        <fullName evidence="1">Putative Molecular chaperone (Small heat shock protein)</fullName>
    </submittedName>
</protein>
<sequence length="154" mass="17259">MKKSNDFDEFIKQLEEAVKDLQDEISASDMPIFIDISINLCPAMGIVPADFCIRKEGRIPVDILETETNIHALMGLSEVETENIKLSRNGKALEITASNKEGALKETIELPSRAVKRGMKATYKNGVLEVVLNKSKKQVKTKWTADEQCSFKKE</sequence>
<dbReference type="OrthoDB" id="26084at2157"/>
<proteinExistence type="predicted"/>
<keyword evidence="1" id="KW-0346">Stress response</keyword>
<evidence type="ECO:0000313" key="1">
    <source>
        <dbReference type="EMBL" id="SNQ59258.1"/>
    </source>
</evidence>
<name>A0A284VJ11_9EURY</name>
<accession>A0A284VJ11</accession>
<dbReference type="EMBL" id="FZMP01000015">
    <property type="protein sequence ID" value="SNQ59258.1"/>
    <property type="molecule type" value="Genomic_DNA"/>
</dbReference>
<dbReference type="Proteomes" id="UP000218615">
    <property type="component" value="Unassembled WGS sequence"/>
</dbReference>
<dbReference type="CDD" id="cd06464">
    <property type="entry name" value="ACD_sHsps-like"/>
    <property type="match status" value="1"/>
</dbReference>
<dbReference type="AlphaFoldDB" id="A0A284VJ11"/>
<gene>
    <name evidence="1" type="ORF">MNV_1110002</name>
</gene>
<dbReference type="SUPFAM" id="SSF49764">
    <property type="entry name" value="HSP20-like chaperones"/>
    <property type="match status" value="1"/>
</dbReference>
<dbReference type="Gene3D" id="2.60.40.790">
    <property type="match status" value="1"/>
</dbReference>
<evidence type="ECO:0000313" key="2">
    <source>
        <dbReference type="Proteomes" id="UP000218615"/>
    </source>
</evidence>
<dbReference type="InterPro" id="IPR008978">
    <property type="entry name" value="HSP20-like_chaperone"/>
</dbReference>
<organism evidence="1 2">
    <name type="scientific">Candidatus Methanoperedens nitratireducens</name>
    <dbReference type="NCBI Taxonomy" id="1392998"/>
    <lineage>
        <taxon>Archaea</taxon>
        <taxon>Methanobacteriati</taxon>
        <taxon>Methanobacteriota</taxon>
        <taxon>Stenosarchaea group</taxon>
        <taxon>Methanomicrobia</taxon>
        <taxon>Methanosarcinales</taxon>
        <taxon>ANME-2 cluster</taxon>
        <taxon>Candidatus Methanoperedentaceae</taxon>
        <taxon>Candidatus Methanoperedens</taxon>
    </lineage>
</organism>